<name>A0A6C0H0C9_9ZZZZ</name>
<evidence type="ECO:0000256" key="2">
    <source>
        <dbReference type="SAM" id="Phobius"/>
    </source>
</evidence>
<feature type="compositionally biased region" description="Low complexity" evidence="1">
    <location>
        <begin position="248"/>
        <end position="287"/>
    </location>
</feature>
<evidence type="ECO:0000256" key="1">
    <source>
        <dbReference type="SAM" id="MobiDB-lite"/>
    </source>
</evidence>
<feature type="compositionally biased region" description="Low complexity" evidence="1">
    <location>
        <begin position="303"/>
        <end position="357"/>
    </location>
</feature>
<reference evidence="3" key="1">
    <citation type="journal article" date="2020" name="Nature">
        <title>Giant virus diversity and host interactions through global metagenomics.</title>
        <authorList>
            <person name="Schulz F."/>
            <person name="Roux S."/>
            <person name="Paez-Espino D."/>
            <person name="Jungbluth S."/>
            <person name="Walsh D.A."/>
            <person name="Denef V.J."/>
            <person name="McMahon K.D."/>
            <person name="Konstantinidis K.T."/>
            <person name="Eloe-Fadrosh E.A."/>
            <person name="Kyrpides N.C."/>
            <person name="Woyke T."/>
        </authorList>
    </citation>
    <scope>NUCLEOTIDE SEQUENCE</scope>
    <source>
        <strain evidence="3">GVMAG-M-3300023179-4</strain>
    </source>
</reference>
<evidence type="ECO:0000313" key="3">
    <source>
        <dbReference type="EMBL" id="QHT73706.1"/>
    </source>
</evidence>
<feature type="transmembrane region" description="Helical" evidence="2">
    <location>
        <begin position="374"/>
        <end position="392"/>
    </location>
</feature>
<protein>
    <submittedName>
        <fullName evidence="3">Uncharacterized protein</fullName>
    </submittedName>
</protein>
<organism evidence="3">
    <name type="scientific">viral metagenome</name>
    <dbReference type="NCBI Taxonomy" id="1070528"/>
    <lineage>
        <taxon>unclassified sequences</taxon>
        <taxon>metagenomes</taxon>
        <taxon>organismal metagenomes</taxon>
    </lineage>
</organism>
<keyword evidence="2" id="KW-0812">Transmembrane</keyword>
<sequence>MDPNKKKANLIANLPKQTNILDDVPIDNSKLELKKQKAIEEIYFIVSLYQRTKVPISAKNLNKIIKTAIKYKVKLPFEVFRTFYDNRENVVIISAYIEDKIFNTFEKLNLASTSDPKFKVKVINLCIKIKKNKIKYTDNEIQKTGQFNDFQSLAIACNLYIWYVKSSECSGLKELDKPENIDQYKAEYNDTIARICNIVNVRLKNPNTEVTSNDGIETDDREIINNSSKFNIKSNQQSIQDSNKDSDQQSTQDSDQQSTQDSDQQSTQDSNQQSTQDSNQQSTQDSNQDSDQESNQDSDQESNQESTQNSNQESTQNSNQESTQNSNQESNITNENTINTSTNSSNSNINNSENETSQINEGFNQQNNINFIDILFIIISAILIFLLFFIFIRYSK</sequence>
<feature type="region of interest" description="Disordered" evidence="1">
    <location>
        <begin position="234"/>
        <end position="357"/>
    </location>
</feature>
<dbReference type="AlphaFoldDB" id="A0A6C0H0C9"/>
<keyword evidence="2" id="KW-1133">Transmembrane helix</keyword>
<keyword evidence="2" id="KW-0472">Membrane</keyword>
<proteinExistence type="predicted"/>
<accession>A0A6C0H0C9</accession>
<feature type="compositionally biased region" description="Acidic residues" evidence="1">
    <location>
        <begin position="288"/>
        <end position="302"/>
    </location>
</feature>
<dbReference type="EMBL" id="MN739831">
    <property type="protein sequence ID" value="QHT73706.1"/>
    <property type="molecule type" value="Genomic_DNA"/>
</dbReference>